<evidence type="ECO:0000259" key="2">
    <source>
        <dbReference type="Pfam" id="PF07282"/>
    </source>
</evidence>
<evidence type="ECO:0000313" key="4">
    <source>
        <dbReference type="Proteomes" id="UP000228500"/>
    </source>
</evidence>
<dbReference type="Pfam" id="PF07282">
    <property type="entry name" value="Cas12f1-like_TNB"/>
    <property type="match status" value="1"/>
</dbReference>
<feature type="non-terminal residue" evidence="3">
    <location>
        <position position="109"/>
    </location>
</feature>
<dbReference type="EMBL" id="PFJH01000058">
    <property type="protein sequence ID" value="PIX68793.1"/>
    <property type="molecule type" value="Genomic_DNA"/>
</dbReference>
<dbReference type="InterPro" id="IPR010095">
    <property type="entry name" value="Cas12f1-like_TNB"/>
</dbReference>
<dbReference type="Proteomes" id="UP000228500">
    <property type="component" value="Unassembled WGS sequence"/>
</dbReference>
<dbReference type="GO" id="GO:0003677">
    <property type="term" value="F:DNA binding"/>
    <property type="evidence" value="ECO:0007669"/>
    <property type="project" value="UniProtKB-KW"/>
</dbReference>
<feature type="domain" description="Cas12f1-like TNB" evidence="2">
    <location>
        <begin position="78"/>
        <end position="109"/>
    </location>
</feature>
<keyword evidence="1" id="KW-0238">DNA-binding</keyword>
<accession>A0A2M7LL39</accession>
<proteinExistence type="predicted"/>
<feature type="non-terminal residue" evidence="3">
    <location>
        <position position="1"/>
    </location>
</feature>
<organism evidence="3 4">
    <name type="scientific">Candidatus Roizmanbacteria bacterium CG_4_10_14_3_um_filter_39_13</name>
    <dbReference type="NCBI Taxonomy" id="1974831"/>
    <lineage>
        <taxon>Bacteria</taxon>
        <taxon>Candidatus Roizmaniibacteriota</taxon>
    </lineage>
</organism>
<gene>
    <name evidence="3" type="ORF">COZ40_01385</name>
</gene>
<reference evidence="4" key="1">
    <citation type="submission" date="2017-09" db="EMBL/GenBank/DDBJ databases">
        <title>Depth-based differentiation of microbial function through sediment-hosted aquifers and enrichment of novel symbionts in the deep terrestrial subsurface.</title>
        <authorList>
            <person name="Probst A.J."/>
            <person name="Ladd B."/>
            <person name="Jarett J.K."/>
            <person name="Geller-Mcgrath D.E."/>
            <person name="Sieber C.M.K."/>
            <person name="Emerson J.B."/>
            <person name="Anantharaman K."/>
            <person name="Thomas B.C."/>
            <person name="Malmstrom R."/>
            <person name="Stieglmeier M."/>
            <person name="Klingl A."/>
            <person name="Woyke T."/>
            <person name="Ryan C.M."/>
            <person name="Banfield J.F."/>
        </authorList>
    </citation>
    <scope>NUCLEOTIDE SEQUENCE [LARGE SCALE GENOMIC DNA]</scope>
</reference>
<protein>
    <submittedName>
        <fullName evidence="3">Transposase</fullName>
    </submittedName>
</protein>
<evidence type="ECO:0000256" key="1">
    <source>
        <dbReference type="ARBA" id="ARBA00023125"/>
    </source>
</evidence>
<sequence length="109" mass="12734">SKLQAKGTKSSRRHLRKLFGRLRRFRENCDRIVAKILLNKLEPGDTVVFERLTDIRERCGNKGKARKKHRANMGRWSFKRLENAICYGAQLCGIYVEYVDPAYTSQRCS</sequence>
<comment type="caution">
    <text evidence="3">The sequence shown here is derived from an EMBL/GenBank/DDBJ whole genome shotgun (WGS) entry which is preliminary data.</text>
</comment>
<dbReference type="NCBIfam" id="TIGR01766">
    <property type="entry name" value="IS200/IS605 family accessory protein TnpB-like domain"/>
    <property type="match status" value="1"/>
</dbReference>
<dbReference type="AlphaFoldDB" id="A0A2M7LL39"/>
<name>A0A2M7LL39_9BACT</name>
<evidence type="ECO:0000313" key="3">
    <source>
        <dbReference type="EMBL" id="PIX68793.1"/>
    </source>
</evidence>